<dbReference type="Gene3D" id="3.40.50.11980">
    <property type="match status" value="1"/>
</dbReference>
<reference evidence="3 4" key="1">
    <citation type="submission" date="2015-04" db="EMBL/GenBank/DDBJ databases">
        <authorList>
            <consortium name="Pathogen Informatics"/>
        </authorList>
    </citation>
    <scope>NUCLEOTIDE SEQUENCE [LARGE SCALE GENOMIC DNA]</scope>
    <source>
        <strain evidence="3 4">SGS1</strain>
    </source>
</reference>
<dbReference type="SUPFAM" id="SSF48452">
    <property type="entry name" value="TPR-like"/>
    <property type="match status" value="1"/>
</dbReference>
<feature type="compositionally biased region" description="Low complexity" evidence="1">
    <location>
        <begin position="289"/>
        <end position="316"/>
    </location>
</feature>
<dbReference type="OMA" id="KCKDVKC"/>
<evidence type="ECO:0000313" key="4">
    <source>
        <dbReference type="Proteomes" id="UP000220158"/>
    </source>
</evidence>
<evidence type="ECO:0008006" key="5">
    <source>
        <dbReference type="Google" id="ProtNLM"/>
    </source>
</evidence>
<organism evidence="3 4">
    <name type="scientific">Plasmodium relictum</name>
    <dbReference type="NCBI Taxonomy" id="85471"/>
    <lineage>
        <taxon>Eukaryota</taxon>
        <taxon>Sar</taxon>
        <taxon>Alveolata</taxon>
        <taxon>Apicomplexa</taxon>
        <taxon>Aconoidasida</taxon>
        <taxon>Haemosporida</taxon>
        <taxon>Plasmodiidae</taxon>
        <taxon>Plasmodium</taxon>
        <taxon>Plasmodium (Haemamoeba)</taxon>
    </lineage>
</organism>
<gene>
    <name evidence="3" type="ORF">PRELSG_0724100</name>
</gene>
<keyword evidence="2" id="KW-1133">Transmembrane helix</keyword>
<dbReference type="GeneID" id="39735578"/>
<feature type="transmembrane region" description="Helical" evidence="2">
    <location>
        <begin position="441"/>
        <end position="462"/>
    </location>
</feature>
<keyword evidence="2" id="KW-0812">Transmembrane</keyword>
<name>A0A1J1H7C0_PLARL</name>
<protein>
    <recommendedName>
        <fullName evidence="5">Tetratricopeptide repeat protein</fullName>
    </recommendedName>
</protein>
<keyword evidence="2" id="KW-0472">Membrane</keyword>
<dbReference type="EMBL" id="LN835302">
    <property type="protein sequence ID" value="CRG99476.1"/>
    <property type="molecule type" value="Genomic_DNA"/>
</dbReference>
<proteinExistence type="predicted"/>
<feature type="region of interest" description="Disordered" evidence="1">
    <location>
        <begin position="289"/>
        <end position="319"/>
    </location>
</feature>
<dbReference type="OrthoDB" id="392925at2759"/>
<dbReference type="RefSeq" id="XP_028532482.1">
    <property type="nucleotide sequence ID" value="XM_028675943.1"/>
</dbReference>
<dbReference type="VEuPathDB" id="PlasmoDB:PRELSG_0724100"/>
<keyword evidence="4" id="KW-1185">Reference proteome</keyword>
<accession>A0A1J1H7C0</accession>
<dbReference type="Proteomes" id="UP000220158">
    <property type="component" value="Chromosome 7"/>
</dbReference>
<evidence type="ECO:0000313" key="3">
    <source>
        <dbReference type="EMBL" id="CRG99476.1"/>
    </source>
</evidence>
<evidence type="ECO:0000256" key="2">
    <source>
        <dbReference type="SAM" id="Phobius"/>
    </source>
</evidence>
<dbReference type="InterPro" id="IPR011990">
    <property type="entry name" value="TPR-like_helical_dom_sf"/>
</dbReference>
<evidence type="ECO:0000256" key="1">
    <source>
        <dbReference type="SAM" id="MobiDB-lite"/>
    </source>
</evidence>
<sequence>MRKKDIKGTENNIMINDKKKKKKEDILFEFLRENNVKASQLLNSIWIYYFYHNIKTITKKIKDLQNENNNKSVLKKYLLTLSINIDDAFNYFQDILFHIKKAYDEKKYEYILYMSKIIDKQNKYSIDAKSCNENECEQSLKDYTIEYDNYVNSIIDKFYSEENEKNIENKANQTLYNNLEIARICLSNTFKIFGDLFRYKSYFFKENKKKNEIKSCINYYKSLNYYKCSGHLFNQLSLLYINCNPIKCLFFYFLSLIAHNPAPNRDAVVMFMENILNERKKMGKLLEGLKGNKENNNNNNSNNNNSNNNNNNNISNKSGRNIYHIKNKDDNYLSFKDCKNKIKNIYLKEEKLEYIKSHMLIENLEEKFTSKNDYRNSNEKDLAEKELGETIINFYISYFKIIKLLFSKIDMNKFEKKKNKFIYYTNKYLKIQYYNKKEDKLMLKNLILIIFTLLSIVLYVIISQHENKRNKNGFFFYGDININKYIYKNEQIYFSFLLIHEILLSCKYFYLNFYSQYLSVFIYMLYWINNEKNLKNLNLNKLNEEDDREKNSLIKQYHEDYKKKTTYICSNNLKDNKRKKVNIKEGDDLKKADVKKSGEYTDSKFLYNDIIKSIKDLIYSLKIKKDIKMENSLLHYKLKEDFYIYPFLSALRFKKLRIEDEVSENVEFEKKINKNQMSVCDDSNEDDIVVLKKPLFVKSDTINGEIINEKDDSNKKLNCFNDLYEKSIINNNHVYTPDNDFNKVDTENVDKNNSLEYNIFKDNEMFHSNIFDSNEESIQIENYIIATKNINNDEEIEENVRIIRFQSLIQNKDICDHENSFFESLCKIYLKSNIEKNVEKNENIKYEDLNCLNFTKRLYDDYSCVLSTSNDIFENKFAAYNSNNMNLHSLKIVNSDCANKNVENISYTPLHEKTNKNKTNSTLNVSNENIDTTTNNINSNKYTNSSGITNNNNKNEIRDGEVNQNTNRYIFNNKYNDKLNRINENSENHTYDNTQVKNNEIELNNENTDHYINRNVNIKNESINGISKTNDNICNSENIRCFAVNDIKDNIDNRKSTFLYDYNNCDHIKNGKEYGLKTYSDKMHLGFSKNYLYISNNLNANNQKQDDLDAISNISKTKKMYNDSNILSCYDSNINMFNNNDINNNNINKSNNNNNNNDNNNCNINSIDNNNNINNSNNSNNDNNYYDNNYYINNNKDGNTNNIIINTLQNPKDFVNDDIKSFNKNYKIQSSFMLNKWNSFNYDLFEDSENITSSNNCIHNIDNNKDNSNVDERLDKYNELIKKFCKENNFDENPNTDEINIRSQTIENIQNNNNNALINSLKNANTSYNSLRILDISKKSNINSPFNYITKRNTNISNINNEDAISHNNNINTSVQKQKCYLNDLLKKIIILDGKNIGTRYKDNYIKYFDIFRIKFALDYYRDKEYTVKVIMPQEYLTYEKKNFENTKYHGSSYHSDNFKNNNTDNGGNNELRLTKNDLLFFQHLNILGCLIIQPLENYYNFCIEYMQKCNSCFVTNIVFSSSNIKLFENQQTYKNISSHIISYTFLADEFLPNPNFKWPLHSSN</sequence>
<dbReference type="KEGG" id="prel:PRELSG_0724100"/>